<reference evidence="5 6" key="1">
    <citation type="submission" date="2020-04" db="EMBL/GenBank/DDBJ databases">
        <title>Description of novel Gluconacetobacter.</title>
        <authorList>
            <person name="Sombolestani A."/>
        </authorList>
    </citation>
    <scope>NUCLEOTIDE SEQUENCE [LARGE SCALE GENOMIC DNA]</scope>
    <source>
        <strain evidence="5 6">LMG 27802</strain>
    </source>
</reference>
<dbReference type="Pfam" id="PF00571">
    <property type="entry name" value="CBS"/>
    <property type="match status" value="2"/>
</dbReference>
<sequence>MQVKDIMTSPAIAIDPFETIEKAASLMLSHRMSGMPVVTSQGQLVGVLTEGDLLRRSELGTEGMRSWLGTLLQSPGRAAADYVRTHGRKVGDIMTAEPIAIAATASVEDAVDKMLHHHIKRLPVLEGERLVGILSRADILRALLQALAPQESSADDESIRAAILEEYRNEPRWAGPSFVNVQVHNGVVELSGAVFDSRLRTAARVAAENVKGVESVIDHLVFVEPMTGVTMPM</sequence>
<evidence type="ECO:0000313" key="5">
    <source>
        <dbReference type="EMBL" id="MBB2200522.1"/>
    </source>
</evidence>
<organism evidence="5 6">
    <name type="scientific">Gluconacetobacter tumulisoli</name>
    <dbReference type="NCBI Taxonomy" id="1286189"/>
    <lineage>
        <taxon>Bacteria</taxon>
        <taxon>Pseudomonadati</taxon>
        <taxon>Pseudomonadota</taxon>
        <taxon>Alphaproteobacteria</taxon>
        <taxon>Acetobacterales</taxon>
        <taxon>Acetobacteraceae</taxon>
        <taxon>Gluconacetobacter</taxon>
    </lineage>
</organism>
<dbReference type="SUPFAM" id="SSF54631">
    <property type="entry name" value="CBS-domain pair"/>
    <property type="match status" value="1"/>
</dbReference>
<name>A0A7W4K5C5_9PROT</name>
<dbReference type="InterPro" id="IPR046342">
    <property type="entry name" value="CBS_dom_sf"/>
</dbReference>
<dbReference type="InterPro" id="IPR014004">
    <property type="entry name" value="Transpt-assoc_nodulatn_dom_bac"/>
</dbReference>
<proteinExistence type="predicted"/>
<dbReference type="PROSITE" id="PS50914">
    <property type="entry name" value="BON"/>
    <property type="match status" value="1"/>
</dbReference>
<dbReference type="Gene3D" id="3.10.580.10">
    <property type="entry name" value="CBS-domain"/>
    <property type="match status" value="1"/>
</dbReference>
<gene>
    <name evidence="5" type="ORF">HLH28_02835</name>
</gene>
<dbReference type="RefSeq" id="WP_182954203.1">
    <property type="nucleotide sequence ID" value="NZ_JABEQM010000002.1"/>
</dbReference>
<feature type="domain" description="BON" evidence="3">
    <location>
        <begin position="155"/>
        <end position="224"/>
    </location>
</feature>
<dbReference type="PANTHER" id="PTHR43080">
    <property type="entry name" value="CBS DOMAIN-CONTAINING PROTEIN CBSX3, MITOCHONDRIAL"/>
    <property type="match status" value="1"/>
</dbReference>
<dbReference type="Pfam" id="PF04972">
    <property type="entry name" value="BON"/>
    <property type="match status" value="1"/>
</dbReference>
<evidence type="ECO:0000256" key="1">
    <source>
        <dbReference type="ARBA" id="ARBA00023122"/>
    </source>
</evidence>
<protein>
    <submittedName>
        <fullName evidence="5">CBS domain-containing protein</fullName>
    </submittedName>
</protein>
<dbReference type="AlphaFoldDB" id="A0A7W4K5C5"/>
<evidence type="ECO:0000313" key="6">
    <source>
        <dbReference type="Proteomes" id="UP000578030"/>
    </source>
</evidence>
<dbReference type="Gene3D" id="3.30.1340.30">
    <property type="match status" value="1"/>
</dbReference>
<dbReference type="SMART" id="SM00116">
    <property type="entry name" value="CBS"/>
    <property type="match status" value="2"/>
</dbReference>
<dbReference type="CDD" id="cd04586">
    <property type="entry name" value="CBS_pair_BON_assoc"/>
    <property type="match status" value="1"/>
</dbReference>
<dbReference type="SMART" id="SM00749">
    <property type="entry name" value="BON"/>
    <property type="match status" value="1"/>
</dbReference>
<feature type="domain" description="CBS" evidence="4">
    <location>
        <begin position="7"/>
        <end position="66"/>
    </location>
</feature>
<accession>A0A7W4K5C5</accession>
<feature type="domain" description="CBS" evidence="4">
    <location>
        <begin position="94"/>
        <end position="149"/>
    </location>
</feature>
<comment type="caution">
    <text evidence="5">The sequence shown here is derived from an EMBL/GenBank/DDBJ whole genome shotgun (WGS) entry which is preliminary data.</text>
</comment>
<dbReference type="Proteomes" id="UP000578030">
    <property type="component" value="Unassembled WGS sequence"/>
</dbReference>
<evidence type="ECO:0000259" key="3">
    <source>
        <dbReference type="PROSITE" id="PS50914"/>
    </source>
</evidence>
<dbReference type="EMBL" id="JABEQM010000002">
    <property type="protein sequence ID" value="MBB2200522.1"/>
    <property type="molecule type" value="Genomic_DNA"/>
</dbReference>
<dbReference type="InterPro" id="IPR000644">
    <property type="entry name" value="CBS_dom"/>
</dbReference>
<keyword evidence="1 2" id="KW-0129">CBS domain</keyword>
<evidence type="ECO:0000256" key="2">
    <source>
        <dbReference type="PROSITE-ProRule" id="PRU00703"/>
    </source>
</evidence>
<dbReference type="InterPro" id="IPR051257">
    <property type="entry name" value="Diverse_CBS-Domain"/>
</dbReference>
<evidence type="ECO:0000259" key="4">
    <source>
        <dbReference type="PROSITE" id="PS51371"/>
    </source>
</evidence>
<keyword evidence="6" id="KW-1185">Reference proteome</keyword>
<dbReference type="PANTHER" id="PTHR43080:SF26">
    <property type="entry name" value="REGULATORY PROTEIN"/>
    <property type="match status" value="1"/>
</dbReference>
<dbReference type="PIRSF" id="PIRSF036990">
    <property type="entry name" value="UCP036990_CBS_BON"/>
    <property type="match status" value="1"/>
</dbReference>
<dbReference type="InterPro" id="IPR007055">
    <property type="entry name" value="BON_dom"/>
</dbReference>
<dbReference type="InterPro" id="IPR017080">
    <property type="entry name" value="UCP036990_CBS_BON"/>
</dbReference>
<dbReference type="PROSITE" id="PS51371">
    <property type="entry name" value="CBS"/>
    <property type="match status" value="2"/>
</dbReference>